<dbReference type="GO" id="GO:0016423">
    <property type="term" value="F:tRNA (guanine) methyltransferase activity"/>
    <property type="evidence" value="ECO:0007669"/>
    <property type="project" value="InterPro"/>
</dbReference>
<evidence type="ECO:0000256" key="3">
    <source>
        <dbReference type="ARBA" id="ARBA00022679"/>
    </source>
</evidence>
<dbReference type="PROSITE" id="PS51626">
    <property type="entry name" value="SAM_MT_TRM1"/>
    <property type="match status" value="1"/>
</dbReference>
<evidence type="ECO:0000256" key="1">
    <source>
        <dbReference type="ARBA" id="ARBA00022555"/>
    </source>
</evidence>
<evidence type="ECO:0000256" key="5">
    <source>
        <dbReference type="ARBA" id="ARBA00022694"/>
    </source>
</evidence>
<dbReference type="PANTHER" id="PTHR10631">
    <property type="entry name" value="N 2 ,N 2 -DIMETHYLGUANOSINE TRNA METHYLTRANSFERASE"/>
    <property type="match status" value="1"/>
</dbReference>
<dbReference type="AlphaFoldDB" id="A0A2P7MQK8"/>
<dbReference type="GO" id="GO:0000049">
    <property type="term" value="F:tRNA binding"/>
    <property type="evidence" value="ECO:0007669"/>
    <property type="project" value="UniProtKB-KW"/>
</dbReference>
<dbReference type="Pfam" id="PF02005">
    <property type="entry name" value="TRM"/>
    <property type="match status" value="1"/>
</dbReference>
<keyword evidence="3 7" id="KW-0808">Transferase</keyword>
<proteinExistence type="predicted"/>
<keyword evidence="5" id="KW-0819">tRNA processing</keyword>
<accession>A0A2P7MQK8</accession>
<name>A0A2P7MQK8_9CYAN</name>
<organism evidence="7 8">
    <name type="scientific">Cyanobium usitatum str. Tous</name>
    <dbReference type="NCBI Taxonomy" id="2116684"/>
    <lineage>
        <taxon>Bacteria</taxon>
        <taxon>Bacillati</taxon>
        <taxon>Cyanobacteriota</taxon>
        <taxon>Cyanophyceae</taxon>
        <taxon>Synechococcales</taxon>
        <taxon>Prochlorococcaceae</taxon>
        <taxon>Cyanobium</taxon>
    </lineage>
</organism>
<keyword evidence="4" id="KW-0949">S-adenosyl-L-methionine</keyword>
<gene>
    <name evidence="7" type="ORF">C7K55_12875</name>
</gene>
<protein>
    <submittedName>
        <fullName evidence="7">N2,N2-dimethylguanosine tRNA methyltransferase</fullName>
    </submittedName>
</protein>
<sequence length="410" mass="43429">MPHSAPELQSAAGGGAGWTVAATVDLLSQHTDAHYCEGRARLLPGAGFFRPESRPSRDLGVLLAQTLAARGPLRVLDAMAGCGIRALRYGLEAGAAAVWANDADPDRLPLLRQNLASLAGLRCSALTAQHLLADCLQRQERFELLDLDGFGCPTALLPLALEAVSFGGVLYLASTDGRSPTGHDRPAAIRLLGAAARAHPASWELALRLHLGSVARAAWALGRGIEPLFSFSEGRTFRSAVRLRRRCEPGEEHHLGMLAHCHGCGDQQVQPLIRLRQWLPCHCPAGEIAPLAISGPLWIGPLQEPGLLAEMQAFAEVDQGANLSTEGARLLARLLADRGLPARCWPMAEIARRLKGGAPPLLSLVAALREGGWSAQVSGVMPGQLRSDATWGEILQTAAQLVGMATGTAK</sequence>
<dbReference type="Proteomes" id="UP000243002">
    <property type="component" value="Unassembled WGS sequence"/>
</dbReference>
<keyword evidence="2 7" id="KW-0489">Methyltransferase</keyword>
<evidence type="ECO:0000256" key="2">
    <source>
        <dbReference type="ARBA" id="ARBA00022603"/>
    </source>
</evidence>
<dbReference type="EMBL" id="PXXO01000021">
    <property type="protein sequence ID" value="PSJ03510.1"/>
    <property type="molecule type" value="Genomic_DNA"/>
</dbReference>
<evidence type="ECO:0000313" key="7">
    <source>
        <dbReference type="EMBL" id="PSJ03510.1"/>
    </source>
</evidence>
<comment type="caution">
    <text evidence="7">The sequence shown here is derived from an EMBL/GenBank/DDBJ whole genome shotgun (WGS) entry which is preliminary data.</text>
</comment>
<keyword evidence="1" id="KW-0820">tRNA-binding</keyword>
<dbReference type="PANTHER" id="PTHR10631:SF9">
    <property type="entry name" value="TRNA (GUANINE(26)-N(2))-DIMETHYLTRANSFERASE"/>
    <property type="match status" value="1"/>
</dbReference>
<dbReference type="GO" id="GO:0002940">
    <property type="term" value="P:tRNA N2-guanine methylation"/>
    <property type="evidence" value="ECO:0007669"/>
    <property type="project" value="TreeGrafter"/>
</dbReference>
<dbReference type="SUPFAM" id="SSF53335">
    <property type="entry name" value="S-adenosyl-L-methionine-dependent methyltransferases"/>
    <property type="match status" value="1"/>
</dbReference>
<reference evidence="7 8" key="1">
    <citation type="journal article" date="2018" name="Environ. Microbiol.">
        <title>Ecological and genomic features of two widespread freshwater picocyanobacteria.</title>
        <authorList>
            <person name="Cabello-Yeves P.J."/>
            <person name="Picazo A."/>
            <person name="Camacho A."/>
            <person name="Callieri C."/>
            <person name="Rosselli R."/>
            <person name="Roda-Garcia J.J."/>
            <person name="Coutinho F.H."/>
            <person name="Rodriguez-Valera F."/>
        </authorList>
    </citation>
    <scope>NUCLEOTIDE SEQUENCE [LARGE SCALE GENOMIC DNA]</scope>
    <source>
        <strain evidence="7 8">Tous</strain>
    </source>
</reference>
<evidence type="ECO:0000313" key="8">
    <source>
        <dbReference type="Proteomes" id="UP000243002"/>
    </source>
</evidence>
<keyword evidence="6" id="KW-0694">RNA-binding</keyword>
<dbReference type="InterPro" id="IPR029063">
    <property type="entry name" value="SAM-dependent_MTases_sf"/>
</dbReference>
<keyword evidence="8" id="KW-1185">Reference proteome</keyword>
<dbReference type="OrthoDB" id="448459at2"/>
<evidence type="ECO:0000256" key="4">
    <source>
        <dbReference type="ARBA" id="ARBA00022691"/>
    </source>
</evidence>
<dbReference type="InterPro" id="IPR002905">
    <property type="entry name" value="Trm1"/>
</dbReference>
<evidence type="ECO:0000256" key="6">
    <source>
        <dbReference type="ARBA" id="ARBA00022884"/>
    </source>
</evidence>
<dbReference type="Gene3D" id="3.40.50.150">
    <property type="entry name" value="Vaccinia Virus protein VP39"/>
    <property type="match status" value="1"/>
</dbReference>